<proteinExistence type="predicted"/>
<name>A0ACB8BX32_9AGAM</name>
<comment type="caution">
    <text evidence="1">The sequence shown here is derived from an EMBL/GenBank/DDBJ whole genome shotgun (WGS) entry which is preliminary data.</text>
</comment>
<organism evidence="1 2">
    <name type="scientific">Leucogyrophana mollusca</name>
    <dbReference type="NCBI Taxonomy" id="85980"/>
    <lineage>
        <taxon>Eukaryota</taxon>
        <taxon>Fungi</taxon>
        <taxon>Dikarya</taxon>
        <taxon>Basidiomycota</taxon>
        <taxon>Agaricomycotina</taxon>
        <taxon>Agaricomycetes</taxon>
        <taxon>Agaricomycetidae</taxon>
        <taxon>Boletales</taxon>
        <taxon>Boletales incertae sedis</taxon>
        <taxon>Leucogyrophana</taxon>
    </lineage>
</organism>
<dbReference type="Proteomes" id="UP000790709">
    <property type="component" value="Unassembled WGS sequence"/>
</dbReference>
<evidence type="ECO:0000313" key="1">
    <source>
        <dbReference type="EMBL" id="KAH7929705.1"/>
    </source>
</evidence>
<accession>A0ACB8BX32</accession>
<keyword evidence="2" id="KW-1185">Reference proteome</keyword>
<protein>
    <submittedName>
        <fullName evidence="1">Snf7-domain-containing protein</fullName>
    </submittedName>
</protein>
<gene>
    <name evidence="1" type="ORF">BV22DRAFT_1142030</name>
</gene>
<evidence type="ECO:0000313" key="2">
    <source>
        <dbReference type="Proteomes" id="UP000790709"/>
    </source>
</evidence>
<sequence length="467" mass="52080">MLSSSSSLSSFPTYAPTSKSRLQSLYSDVSRQKHSNPTSYNAHVDWWHRTFEALVSRGWQAEDTGKLKGKDNDEKFENRSNKLVLSARRPLVEKLRFEGVGKPLGLGTTIAELRKSKHLVSLSQFLSATHSIYDPGWLPYRVASYVVGKPLWWALEQLDIVRSEDAYSEAEMWKKVEGDYVVLTLVEAAADALTAKRGVGMGPADNLYTFEGFRTEFAAQLLPDVVLSELDTRVLLRYLERDRGVLVVDKDVIKFTSTTEDREVTVVDRGILELKTAVRNLREQVDNVQRKIDETSAEVSNALRLQRKPIALTRLRYKKHLEDLLSKRLGSLAQLESTMMSVEAAAGNIEIMKSYEMSTSTLRAILSHPSLQRDKIDETMDALAASTADAREIDDVIRLGGDMAAADAGVDESELEDELRALVEEAEREENEEKERRVLDGLPSIPSAPLEIPAEEAVAPSPEATAA</sequence>
<dbReference type="EMBL" id="MU266338">
    <property type="protein sequence ID" value="KAH7929705.1"/>
    <property type="molecule type" value="Genomic_DNA"/>
</dbReference>
<reference evidence="1" key="1">
    <citation type="journal article" date="2021" name="New Phytol.">
        <title>Evolutionary innovations through gain and loss of genes in the ectomycorrhizal Boletales.</title>
        <authorList>
            <person name="Wu G."/>
            <person name="Miyauchi S."/>
            <person name="Morin E."/>
            <person name="Kuo A."/>
            <person name="Drula E."/>
            <person name="Varga T."/>
            <person name="Kohler A."/>
            <person name="Feng B."/>
            <person name="Cao Y."/>
            <person name="Lipzen A."/>
            <person name="Daum C."/>
            <person name="Hundley H."/>
            <person name="Pangilinan J."/>
            <person name="Johnson J."/>
            <person name="Barry K."/>
            <person name="LaButti K."/>
            <person name="Ng V."/>
            <person name="Ahrendt S."/>
            <person name="Min B."/>
            <person name="Choi I.G."/>
            <person name="Park H."/>
            <person name="Plett J.M."/>
            <person name="Magnuson J."/>
            <person name="Spatafora J.W."/>
            <person name="Nagy L.G."/>
            <person name="Henrissat B."/>
            <person name="Grigoriev I.V."/>
            <person name="Yang Z.L."/>
            <person name="Xu J."/>
            <person name="Martin F.M."/>
        </authorList>
    </citation>
    <scope>NUCLEOTIDE SEQUENCE</scope>
    <source>
        <strain evidence="1">KUC20120723A-06</strain>
    </source>
</reference>